<comment type="cofactor">
    <cofactor evidence="1">
        <name>pyridoxal 5'-phosphate</name>
        <dbReference type="ChEBI" id="CHEBI:597326"/>
    </cofactor>
</comment>
<evidence type="ECO:0000256" key="1">
    <source>
        <dbReference type="ARBA" id="ARBA00001933"/>
    </source>
</evidence>
<feature type="transmembrane region" description="Helical" evidence="3">
    <location>
        <begin position="147"/>
        <end position="170"/>
    </location>
</feature>
<dbReference type="PANTHER" id="PTHR11601">
    <property type="entry name" value="CYSTEINE DESULFURYLASE FAMILY MEMBER"/>
    <property type="match status" value="1"/>
</dbReference>
<comment type="caution">
    <text evidence="5">The sequence shown here is derived from an EMBL/GenBank/DDBJ whole genome shotgun (WGS) entry which is preliminary data.</text>
</comment>
<evidence type="ECO:0000256" key="2">
    <source>
        <dbReference type="ARBA" id="ARBA00006490"/>
    </source>
</evidence>
<dbReference type="InterPro" id="IPR000192">
    <property type="entry name" value="Aminotrans_V_dom"/>
</dbReference>
<dbReference type="Pfam" id="PF00266">
    <property type="entry name" value="Aminotran_5"/>
    <property type="match status" value="2"/>
</dbReference>
<proteinExistence type="inferred from homology"/>
<dbReference type="GO" id="GO:0005829">
    <property type="term" value="C:cytosol"/>
    <property type="evidence" value="ECO:0007669"/>
    <property type="project" value="TreeGrafter"/>
</dbReference>
<dbReference type="EMBL" id="KZ308693">
    <property type="protein sequence ID" value="KAG8233188.1"/>
    <property type="molecule type" value="Genomic_DNA"/>
</dbReference>
<keyword evidence="3" id="KW-1133">Transmembrane helix</keyword>
<dbReference type="InterPro" id="IPR015424">
    <property type="entry name" value="PyrdxlP-dep_Trfase"/>
</dbReference>
<evidence type="ECO:0000256" key="3">
    <source>
        <dbReference type="SAM" id="Phobius"/>
    </source>
</evidence>
<dbReference type="OrthoDB" id="10250117at2759"/>
<feature type="domain" description="Aminotransferase class V" evidence="4">
    <location>
        <begin position="254"/>
        <end position="321"/>
    </location>
</feature>
<name>A0A8K0KIZ9_LADFU</name>
<dbReference type="GO" id="GO:0005634">
    <property type="term" value="C:nucleus"/>
    <property type="evidence" value="ECO:0007669"/>
    <property type="project" value="TreeGrafter"/>
</dbReference>
<feature type="domain" description="Aminotransferase class V" evidence="4">
    <location>
        <begin position="37"/>
        <end position="131"/>
    </location>
</feature>
<dbReference type="GO" id="GO:0031071">
    <property type="term" value="F:cysteine desulfurase activity"/>
    <property type="evidence" value="ECO:0007669"/>
    <property type="project" value="TreeGrafter"/>
</dbReference>
<reference evidence="5" key="2">
    <citation type="submission" date="2017-10" db="EMBL/GenBank/DDBJ databases">
        <title>Ladona fulva Genome sequencing and assembly.</title>
        <authorList>
            <person name="Murali S."/>
            <person name="Richards S."/>
            <person name="Bandaranaike D."/>
            <person name="Bellair M."/>
            <person name="Blankenburg K."/>
            <person name="Chao H."/>
            <person name="Dinh H."/>
            <person name="Doddapaneni H."/>
            <person name="Dugan-Rocha S."/>
            <person name="Elkadiri S."/>
            <person name="Gnanaolivu R."/>
            <person name="Hernandez B."/>
            <person name="Skinner E."/>
            <person name="Javaid M."/>
            <person name="Lee S."/>
            <person name="Li M."/>
            <person name="Ming W."/>
            <person name="Munidasa M."/>
            <person name="Muniz J."/>
            <person name="Nguyen L."/>
            <person name="Hughes D."/>
            <person name="Osuji N."/>
            <person name="Pu L.-L."/>
            <person name="Puazo M."/>
            <person name="Qu C."/>
            <person name="Quiroz J."/>
            <person name="Raj R."/>
            <person name="Weissenberger G."/>
            <person name="Xin Y."/>
            <person name="Zou X."/>
            <person name="Han Y."/>
            <person name="Worley K."/>
            <person name="Muzny D."/>
            <person name="Gibbs R."/>
        </authorList>
    </citation>
    <scope>NUCLEOTIDE SEQUENCE</scope>
    <source>
        <strain evidence="5">Sampled in the wild</strain>
    </source>
</reference>
<dbReference type="Gene3D" id="3.40.640.10">
    <property type="entry name" value="Type I PLP-dependent aspartate aminotransferase-like (Major domain)"/>
    <property type="match status" value="2"/>
</dbReference>
<reference evidence="5" key="1">
    <citation type="submission" date="2013-04" db="EMBL/GenBank/DDBJ databases">
        <authorList>
            <person name="Qu J."/>
            <person name="Murali S.C."/>
            <person name="Bandaranaike D."/>
            <person name="Bellair M."/>
            <person name="Blankenburg K."/>
            <person name="Chao H."/>
            <person name="Dinh H."/>
            <person name="Doddapaneni H."/>
            <person name="Downs B."/>
            <person name="Dugan-Rocha S."/>
            <person name="Elkadiri S."/>
            <person name="Gnanaolivu R.D."/>
            <person name="Hernandez B."/>
            <person name="Javaid M."/>
            <person name="Jayaseelan J.C."/>
            <person name="Lee S."/>
            <person name="Li M."/>
            <person name="Ming W."/>
            <person name="Munidasa M."/>
            <person name="Muniz J."/>
            <person name="Nguyen L."/>
            <person name="Ongeri F."/>
            <person name="Osuji N."/>
            <person name="Pu L.-L."/>
            <person name="Puazo M."/>
            <person name="Qu C."/>
            <person name="Quiroz J."/>
            <person name="Raj R."/>
            <person name="Weissenberger G."/>
            <person name="Xin Y."/>
            <person name="Zou X."/>
            <person name="Han Y."/>
            <person name="Richards S."/>
            <person name="Worley K."/>
            <person name="Muzny D."/>
            <person name="Gibbs R."/>
        </authorList>
    </citation>
    <scope>NUCLEOTIDE SEQUENCE</scope>
    <source>
        <strain evidence="5">Sampled in the wild</strain>
    </source>
</reference>
<accession>A0A8K0KIZ9</accession>
<gene>
    <name evidence="5" type="ORF">J437_LFUL008951</name>
</gene>
<dbReference type="AlphaFoldDB" id="A0A8K0KIZ9"/>
<evidence type="ECO:0000313" key="6">
    <source>
        <dbReference type="Proteomes" id="UP000792457"/>
    </source>
</evidence>
<evidence type="ECO:0000259" key="4">
    <source>
        <dbReference type="Pfam" id="PF00266"/>
    </source>
</evidence>
<feature type="transmembrane region" description="Helical" evidence="3">
    <location>
        <begin position="190"/>
        <end position="211"/>
    </location>
</feature>
<keyword evidence="3" id="KW-0812">Transmembrane</keyword>
<organism evidence="5 6">
    <name type="scientific">Ladona fulva</name>
    <name type="common">Scarce chaser dragonfly</name>
    <name type="synonym">Libellula fulva</name>
    <dbReference type="NCBI Taxonomy" id="123851"/>
    <lineage>
        <taxon>Eukaryota</taxon>
        <taxon>Metazoa</taxon>
        <taxon>Ecdysozoa</taxon>
        <taxon>Arthropoda</taxon>
        <taxon>Hexapoda</taxon>
        <taxon>Insecta</taxon>
        <taxon>Pterygota</taxon>
        <taxon>Palaeoptera</taxon>
        <taxon>Odonata</taxon>
        <taxon>Epiprocta</taxon>
        <taxon>Anisoptera</taxon>
        <taxon>Libelluloidea</taxon>
        <taxon>Libellulidae</taxon>
        <taxon>Ladona</taxon>
    </lineage>
</organism>
<dbReference type="PANTHER" id="PTHR11601:SF34">
    <property type="entry name" value="CYSTEINE DESULFURASE"/>
    <property type="match status" value="1"/>
</dbReference>
<keyword evidence="6" id="KW-1185">Reference proteome</keyword>
<keyword evidence="3" id="KW-0472">Membrane</keyword>
<evidence type="ECO:0000313" key="5">
    <source>
        <dbReference type="EMBL" id="KAG8233188.1"/>
    </source>
</evidence>
<sequence length="332" mass="37896">MCYKKLLCQLFYKNDCLFIASDFLASANSPQELRPLYLDAQATTPLDPRVLDAMLPYLTSCYGNPHSRTHAYGWESEHAVEDARKKVANLIHCDPKEIIFTSGATECNNIAVKGVARFYASKKKHIITTQTPIFIFFEYTFMLKVDYMVWSLLFCIFYLLLNSLFCEFCWNLLKFLYGIETYLNNFPQNFIILLQLSLLRRNIYFFLIYFFSHKELVLCIGGGQERGMRSGTVPTPLVVGLGAACEISEREMEEHKCVLDSCRALEAEGFSVTYLPVGKSTGMVDLAHLEEAIRPDTSLVSIMAVNNEIGVKQRIKEIGANHYFKKKILVKS</sequence>
<protein>
    <recommendedName>
        <fullName evidence="4">Aminotransferase class V domain-containing protein</fullName>
    </recommendedName>
</protein>
<dbReference type="GO" id="GO:0016226">
    <property type="term" value="P:iron-sulfur cluster assembly"/>
    <property type="evidence" value="ECO:0007669"/>
    <property type="project" value="TreeGrafter"/>
</dbReference>
<dbReference type="GO" id="GO:0005739">
    <property type="term" value="C:mitochondrion"/>
    <property type="evidence" value="ECO:0007669"/>
    <property type="project" value="TreeGrafter"/>
</dbReference>
<dbReference type="Proteomes" id="UP000792457">
    <property type="component" value="Unassembled WGS sequence"/>
</dbReference>
<comment type="similarity">
    <text evidence="2">Belongs to the class-V pyridoxal-phosphate-dependent aminotransferase family. NifS/IscS subfamily.</text>
</comment>
<dbReference type="SUPFAM" id="SSF53383">
    <property type="entry name" value="PLP-dependent transferases"/>
    <property type="match status" value="2"/>
</dbReference>
<dbReference type="InterPro" id="IPR015421">
    <property type="entry name" value="PyrdxlP-dep_Trfase_major"/>
</dbReference>